<dbReference type="InterPro" id="IPR035940">
    <property type="entry name" value="CAP_sf"/>
</dbReference>
<dbReference type="Gene3D" id="3.40.33.10">
    <property type="entry name" value="CAP"/>
    <property type="match status" value="1"/>
</dbReference>
<dbReference type="Proteomes" id="UP000024635">
    <property type="component" value="Unassembled WGS sequence"/>
</dbReference>
<gene>
    <name evidence="2" type="primary">Acey_s0505.g2671</name>
    <name evidence="2" type="synonym">ASP-s0505.g2671</name>
    <name evidence="2" type="ORF">Y032_0505g2671</name>
</gene>
<protein>
    <recommendedName>
        <fullName evidence="1">SCP domain-containing protein</fullName>
    </recommendedName>
</protein>
<dbReference type="AlphaFoldDB" id="A0A016WTG0"/>
<evidence type="ECO:0000313" key="3">
    <source>
        <dbReference type="Proteomes" id="UP000024635"/>
    </source>
</evidence>
<keyword evidence="3" id="KW-1185">Reference proteome</keyword>
<dbReference type="SUPFAM" id="SSF55797">
    <property type="entry name" value="PR-1-like"/>
    <property type="match status" value="1"/>
</dbReference>
<proteinExistence type="predicted"/>
<dbReference type="STRING" id="53326.A0A016WTG0"/>
<name>A0A016WTG0_9BILA</name>
<dbReference type="CDD" id="cd05380">
    <property type="entry name" value="CAP_euk"/>
    <property type="match status" value="1"/>
</dbReference>
<reference evidence="3" key="1">
    <citation type="journal article" date="2015" name="Nat. Genet.">
        <title>The genome and transcriptome of the zoonotic hookworm Ancylostoma ceylanicum identify infection-specific gene families.</title>
        <authorList>
            <person name="Schwarz E.M."/>
            <person name="Hu Y."/>
            <person name="Antoshechkin I."/>
            <person name="Miller M.M."/>
            <person name="Sternberg P.W."/>
            <person name="Aroian R.V."/>
        </authorList>
    </citation>
    <scope>NUCLEOTIDE SEQUENCE</scope>
    <source>
        <strain evidence="3">HY135</strain>
    </source>
</reference>
<organism evidence="2 3">
    <name type="scientific">Ancylostoma ceylanicum</name>
    <dbReference type="NCBI Taxonomy" id="53326"/>
    <lineage>
        <taxon>Eukaryota</taxon>
        <taxon>Metazoa</taxon>
        <taxon>Ecdysozoa</taxon>
        <taxon>Nematoda</taxon>
        <taxon>Chromadorea</taxon>
        <taxon>Rhabditida</taxon>
        <taxon>Rhabditina</taxon>
        <taxon>Rhabditomorpha</taxon>
        <taxon>Strongyloidea</taxon>
        <taxon>Ancylostomatidae</taxon>
        <taxon>Ancylostomatinae</taxon>
        <taxon>Ancylostoma</taxon>
    </lineage>
</organism>
<dbReference type="OrthoDB" id="10511790at2759"/>
<dbReference type="SMART" id="SM00198">
    <property type="entry name" value="SCP"/>
    <property type="match status" value="1"/>
</dbReference>
<dbReference type="EMBL" id="JARK01000105">
    <property type="protein sequence ID" value="EYC43069.1"/>
    <property type="molecule type" value="Genomic_DNA"/>
</dbReference>
<dbReference type="InterPro" id="IPR014044">
    <property type="entry name" value="CAP_dom"/>
</dbReference>
<dbReference type="Pfam" id="PF00188">
    <property type="entry name" value="CAP"/>
    <property type="match status" value="1"/>
</dbReference>
<feature type="domain" description="SCP" evidence="1">
    <location>
        <begin position="73"/>
        <end position="224"/>
    </location>
</feature>
<accession>A0A016WTG0</accession>
<comment type="caution">
    <text evidence="2">The sequence shown here is derived from an EMBL/GenBank/DDBJ whole genome shotgun (WGS) entry which is preliminary data.</text>
</comment>
<evidence type="ECO:0000259" key="1">
    <source>
        <dbReference type="SMART" id="SM00198"/>
    </source>
</evidence>
<evidence type="ECO:0000313" key="2">
    <source>
        <dbReference type="EMBL" id="EYC43069.1"/>
    </source>
</evidence>
<sequence>MRSQRRRGKAWKNTSWPRGIFRVKPKSPQVAIFQSVRLLSLSIISIISILVNDDMALEIPKNFGCKNSMISDDWRRAVLNYHNTLRKKVAEGKQRTNGNKANMLYATKMNELTWDCGLEHNAWLNLCDSNVKIDQDYTETTKTALNTKGTPCNVTARTLDILKAFSKESNEEDLSAANPTRTDKIANFAVMAAEAAKGFACTYQKCTGDTVTNFVCLYDTKMVANNQIYTTDADVTKICDACAANGNNAKCISHLCQYEYTLDVRFLHFSHAYALLTCIRTCHGQSLQALRGQVLRMNSPSNILEEVVVVE</sequence>